<dbReference type="PROSITE" id="PS50109">
    <property type="entry name" value="HIS_KIN"/>
    <property type="match status" value="1"/>
</dbReference>
<keyword evidence="7 15" id="KW-0812">Transmembrane</keyword>
<evidence type="ECO:0000256" key="3">
    <source>
        <dbReference type="ARBA" id="ARBA00012438"/>
    </source>
</evidence>
<dbReference type="SMART" id="SM00388">
    <property type="entry name" value="HisKA"/>
    <property type="match status" value="1"/>
</dbReference>
<comment type="catalytic activity">
    <reaction evidence="1">
        <text>ATP + protein L-histidine = ADP + protein N-phospho-L-histidine.</text>
        <dbReference type="EC" id="2.7.13.3"/>
    </reaction>
</comment>
<keyword evidence="14" id="KW-0175">Coiled coil</keyword>
<feature type="domain" description="HAMP" evidence="17">
    <location>
        <begin position="184"/>
        <end position="236"/>
    </location>
</feature>
<keyword evidence="13 15" id="KW-0472">Membrane</keyword>
<feature type="domain" description="Histidine kinase" evidence="16">
    <location>
        <begin position="251"/>
        <end position="468"/>
    </location>
</feature>
<dbReference type="Pfam" id="PF00512">
    <property type="entry name" value="HisKA"/>
    <property type="match status" value="1"/>
</dbReference>
<dbReference type="SMART" id="SM00304">
    <property type="entry name" value="HAMP"/>
    <property type="match status" value="1"/>
</dbReference>
<dbReference type="PANTHER" id="PTHR45528:SF1">
    <property type="entry name" value="SENSOR HISTIDINE KINASE CPXA"/>
    <property type="match status" value="1"/>
</dbReference>
<dbReference type="PROSITE" id="PS50885">
    <property type="entry name" value="HAMP"/>
    <property type="match status" value="1"/>
</dbReference>
<dbReference type="SUPFAM" id="SSF158472">
    <property type="entry name" value="HAMP domain-like"/>
    <property type="match status" value="1"/>
</dbReference>
<dbReference type="CDD" id="cd06225">
    <property type="entry name" value="HAMP"/>
    <property type="match status" value="1"/>
</dbReference>
<dbReference type="EC" id="2.7.13.3" evidence="3"/>
<dbReference type="SMART" id="SM00387">
    <property type="entry name" value="HATPase_c"/>
    <property type="match status" value="1"/>
</dbReference>
<dbReference type="AlphaFoldDB" id="A0A075RBL8"/>
<dbReference type="GO" id="GO:0005886">
    <property type="term" value="C:plasma membrane"/>
    <property type="evidence" value="ECO:0007669"/>
    <property type="project" value="UniProtKB-SubCell"/>
</dbReference>
<dbReference type="Gene3D" id="3.30.565.10">
    <property type="entry name" value="Histidine kinase-like ATPase, C-terminal domain"/>
    <property type="match status" value="1"/>
</dbReference>
<dbReference type="InterPro" id="IPR036097">
    <property type="entry name" value="HisK_dim/P_sf"/>
</dbReference>
<evidence type="ECO:0000256" key="12">
    <source>
        <dbReference type="ARBA" id="ARBA00023012"/>
    </source>
</evidence>
<dbReference type="PANTHER" id="PTHR45528">
    <property type="entry name" value="SENSOR HISTIDINE KINASE CPXA"/>
    <property type="match status" value="1"/>
</dbReference>
<dbReference type="InterPro" id="IPR005467">
    <property type="entry name" value="His_kinase_dom"/>
</dbReference>
<dbReference type="GO" id="GO:0005524">
    <property type="term" value="F:ATP binding"/>
    <property type="evidence" value="ECO:0007669"/>
    <property type="project" value="UniProtKB-KW"/>
</dbReference>
<dbReference type="InterPro" id="IPR003661">
    <property type="entry name" value="HisK_dim/P_dom"/>
</dbReference>
<dbReference type="CDD" id="cd00082">
    <property type="entry name" value="HisKA"/>
    <property type="match status" value="1"/>
</dbReference>
<evidence type="ECO:0000256" key="2">
    <source>
        <dbReference type="ARBA" id="ARBA00004651"/>
    </source>
</evidence>
<evidence type="ECO:0000256" key="4">
    <source>
        <dbReference type="ARBA" id="ARBA00022475"/>
    </source>
</evidence>
<dbReference type="EMBL" id="CP007806">
    <property type="protein sequence ID" value="AIG28623.1"/>
    <property type="molecule type" value="Genomic_DNA"/>
</dbReference>
<evidence type="ECO:0000259" key="17">
    <source>
        <dbReference type="PROSITE" id="PS50885"/>
    </source>
</evidence>
<keyword evidence="9" id="KW-0418">Kinase</keyword>
<evidence type="ECO:0000256" key="11">
    <source>
        <dbReference type="ARBA" id="ARBA00022989"/>
    </source>
</evidence>
<dbReference type="Pfam" id="PF00672">
    <property type="entry name" value="HAMP"/>
    <property type="match status" value="1"/>
</dbReference>
<evidence type="ECO:0000256" key="10">
    <source>
        <dbReference type="ARBA" id="ARBA00022840"/>
    </source>
</evidence>
<evidence type="ECO:0000259" key="16">
    <source>
        <dbReference type="PROSITE" id="PS50109"/>
    </source>
</evidence>
<gene>
    <name evidence="18" type="primary">phoR_8</name>
    <name evidence="18" type="ORF">BRLA_c043590</name>
</gene>
<evidence type="ECO:0000256" key="14">
    <source>
        <dbReference type="SAM" id="Coils"/>
    </source>
</evidence>
<keyword evidence="5" id="KW-0597">Phosphoprotein</keyword>
<keyword evidence="4" id="KW-1003">Cell membrane</keyword>
<sequence length="472" mass="54619">MKHKKIHSTLLWNYSIFIFIISSILTIALGYLVYQINSSVEQGLSPIYRAKDIVSDDYENIRANAILENGGWVEILNSNHQIIHVIGVKMDSIYHYTEEQLYQFLDNTEEQLYYYSIAPFTTKSNKKYICLVKIPRDSINIDIQYFKNFDHTVSQVSKIILKSCLLLFVPIIIIIFLYSRWTARKISVPLHTITVAIKKMIDGDYQARIHLKAESEFGKIRDAFNFLADKLEATRAEKEKLEESKQRMLMDISHDLKTPITSIQGYASALQDDMVVDEEKKRRYLQLIYNKSQSVNALINSLFDFLTLDDGQYPLSIRTYDLCEFIREITVDFLDDMEEKQFKLHIQVPENEILYDFDYRHMSRVISNLISNTIKYNPPGTNVRIAVQEQNDSIIIEIADNGTGIPAHVQRHIFDPFVRGDHSRQTDGGTGLGLSIAHKIVKLHGGLLELDENPLEKTVFRITLIKQKRSPE</sequence>
<proteinExistence type="predicted"/>
<dbReference type="HOGENOM" id="CLU_000445_89_6_9"/>
<keyword evidence="10" id="KW-0067">ATP-binding</keyword>
<dbReference type="RefSeq" id="WP_003334335.1">
    <property type="nucleotide sequence ID" value="NZ_CP007806.1"/>
</dbReference>
<dbReference type="InterPro" id="IPR003660">
    <property type="entry name" value="HAMP_dom"/>
</dbReference>
<reference evidence="18 19" key="1">
    <citation type="journal article" date="2011" name="J. Bacteriol.">
        <title>Genome sequence of Brevibacillus laterosporus LMG 15441, a pathogen of invertebrates.</title>
        <authorList>
            <person name="Djukic M."/>
            <person name="Poehlein A."/>
            <person name="Thurmer A."/>
            <person name="Daniel R."/>
        </authorList>
    </citation>
    <scope>NUCLEOTIDE SEQUENCE [LARGE SCALE GENOMIC DNA]</scope>
    <source>
        <strain evidence="18 19">LMG 15441</strain>
    </source>
</reference>
<accession>A0A075RBL8</accession>
<dbReference type="InterPro" id="IPR004358">
    <property type="entry name" value="Sig_transdc_His_kin-like_C"/>
</dbReference>
<dbReference type="KEGG" id="blr:BRLA_c043590"/>
<feature type="transmembrane region" description="Helical" evidence="15">
    <location>
        <begin position="159"/>
        <end position="178"/>
    </location>
</feature>
<dbReference type="Gene3D" id="1.10.287.130">
    <property type="match status" value="1"/>
</dbReference>
<evidence type="ECO:0000256" key="1">
    <source>
        <dbReference type="ARBA" id="ARBA00000085"/>
    </source>
</evidence>
<keyword evidence="19" id="KW-1185">Reference proteome</keyword>
<name>A0A075RBL8_BRELA</name>
<evidence type="ECO:0000256" key="6">
    <source>
        <dbReference type="ARBA" id="ARBA00022679"/>
    </source>
</evidence>
<dbReference type="Proteomes" id="UP000005850">
    <property type="component" value="Chromosome"/>
</dbReference>
<dbReference type="InterPro" id="IPR003594">
    <property type="entry name" value="HATPase_dom"/>
</dbReference>
<protein>
    <recommendedName>
        <fullName evidence="3">histidine kinase</fullName>
        <ecNumber evidence="3">2.7.13.3</ecNumber>
    </recommendedName>
</protein>
<keyword evidence="11 15" id="KW-1133">Transmembrane helix</keyword>
<feature type="coiled-coil region" evidence="14">
    <location>
        <begin position="224"/>
        <end position="251"/>
    </location>
</feature>
<evidence type="ECO:0000313" key="18">
    <source>
        <dbReference type="EMBL" id="AIG28623.1"/>
    </source>
</evidence>
<comment type="subcellular location">
    <subcellularLocation>
        <location evidence="2">Cell membrane</location>
        <topology evidence="2">Multi-pass membrane protein</topology>
    </subcellularLocation>
</comment>
<keyword evidence="12" id="KW-0902">Two-component regulatory system</keyword>
<dbReference type="CDD" id="cd00075">
    <property type="entry name" value="HATPase"/>
    <property type="match status" value="1"/>
</dbReference>
<dbReference type="InterPro" id="IPR050398">
    <property type="entry name" value="HssS/ArlS-like"/>
</dbReference>
<dbReference type="InterPro" id="IPR036890">
    <property type="entry name" value="HATPase_C_sf"/>
</dbReference>
<dbReference type="GO" id="GO:0000155">
    <property type="term" value="F:phosphorelay sensor kinase activity"/>
    <property type="evidence" value="ECO:0007669"/>
    <property type="project" value="InterPro"/>
</dbReference>
<dbReference type="eggNOG" id="COG5002">
    <property type="taxonomic scope" value="Bacteria"/>
</dbReference>
<evidence type="ECO:0000256" key="15">
    <source>
        <dbReference type="SAM" id="Phobius"/>
    </source>
</evidence>
<dbReference type="Gene3D" id="6.10.340.10">
    <property type="match status" value="1"/>
</dbReference>
<evidence type="ECO:0000256" key="5">
    <source>
        <dbReference type="ARBA" id="ARBA00022553"/>
    </source>
</evidence>
<dbReference type="SUPFAM" id="SSF47384">
    <property type="entry name" value="Homodimeric domain of signal transducing histidine kinase"/>
    <property type="match status" value="1"/>
</dbReference>
<keyword evidence="8" id="KW-0547">Nucleotide-binding</keyword>
<dbReference type="FunFam" id="3.30.565.10:FF:000037">
    <property type="entry name" value="Hybrid sensor histidine kinase/response regulator"/>
    <property type="match status" value="1"/>
</dbReference>
<evidence type="ECO:0000256" key="13">
    <source>
        <dbReference type="ARBA" id="ARBA00023136"/>
    </source>
</evidence>
<evidence type="ECO:0000256" key="8">
    <source>
        <dbReference type="ARBA" id="ARBA00022741"/>
    </source>
</evidence>
<dbReference type="STRING" id="1042163.BRLA_c043590"/>
<dbReference type="SUPFAM" id="SSF55874">
    <property type="entry name" value="ATPase domain of HSP90 chaperone/DNA topoisomerase II/histidine kinase"/>
    <property type="match status" value="1"/>
</dbReference>
<dbReference type="Pfam" id="PF02518">
    <property type="entry name" value="HATPase_c"/>
    <property type="match status" value="1"/>
</dbReference>
<dbReference type="PRINTS" id="PR00344">
    <property type="entry name" value="BCTRLSENSOR"/>
</dbReference>
<evidence type="ECO:0000256" key="9">
    <source>
        <dbReference type="ARBA" id="ARBA00022777"/>
    </source>
</evidence>
<keyword evidence="6 18" id="KW-0808">Transferase</keyword>
<organism evidence="18 19">
    <name type="scientific">Brevibacillus laterosporus LMG 15441</name>
    <dbReference type="NCBI Taxonomy" id="1042163"/>
    <lineage>
        <taxon>Bacteria</taxon>
        <taxon>Bacillati</taxon>
        <taxon>Bacillota</taxon>
        <taxon>Bacilli</taxon>
        <taxon>Bacillales</taxon>
        <taxon>Paenibacillaceae</taxon>
        <taxon>Brevibacillus</taxon>
    </lineage>
</organism>
<evidence type="ECO:0000313" key="19">
    <source>
        <dbReference type="Proteomes" id="UP000005850"/>
    </source>
</evidence>
<evidence type="ECO:0000256" key="7">
    <source>
        <dbReference type="ARBA" id="ARBA00022692"/>
    </source>
</evidence>
<feature type="transmembrane region" description="Helical" evidence="15">
    <location>
        <begin position="12"/>
        <end position="34"/>
    </location>
</feature>